<feature type="domain" description="DUF6377" evidence="3">
    <location>
        <begin position="256"/>
        <end position="495"/>
    </location>
</feature>
<dbReference type="InterPro" id="IPR011990">
    <property type="entry name" value="TPR-like_helical_dom_sf"/>
</dbReference>
<dbReference type="RefSeq" id="WP_103789550.1">
    <property type="nucleotide sequence ID" value="NZ_PQVF01000008.1"/>
</dbReference>
<dbReference type="Proteomes" id="UP000236893">
    <property type="component" value="Unassembled WGS sequence"/>
</dbReference>
<dbReference type="Gene3D" id="1.25.40.10">
    <property type="entry name" value="Tetratricopeptide repeat domain"/>
    <property type="match status" value="1"/>
</dbReference>
<sequence length="533" mass="61539">MKYIFLFVFGFLISETSLANSTDSLFKELNAALEKKTEYESVKLIRINEIKKSLAKPSSLTVEHLYNAYSSLYEEYKTINYDSAFNYAQKLLDVSYKLNDKSNVEEVKLKKGFILLSSGMFKETFDVLQSIQLAFLTPQAKVEYYSLFARYYYDLADFHKDKYFTVEYNQKGNAFADSAMQLSNKRSYDYIWLQGLKNLRNGDMRAAARSYEQILGFKNLTPHQYAINASSLSYAYANAGRENESVDLLIKAAIADVKSVTKETVAILNLADILYKKGDTQTAYNYIKHALDDATYYGARHRELKIGAILPIIEGQQLSTVEHQRKLLLGYSVLATVLFLTVVVFIFITIKQLKKLKAADKIIKMANISLQQTNDLLKEANKIKDEYIVYYFNICSEFIDKLERFKKSIEQKMLLGKPDDLKSTLAKVDLHKEREGLFLSFDKVFLKLFPNFVESFNNLFKEEDKIKLEEGQLMNPELRIYALIRIGITDNDRIAKILDYSVNTIYAYKTRIKKKSLIQNDGFEDQIMKIQSV</sequence>
<dbReference type="OrthoDB" id="1044679at2"/>
<evidence type="ECO:0000259" key="3">
    <source>
        <dbReference type="Pfam" id="PF19904"/>
    </source>
</evidence>
<feature type="transmembrane region" description="Helical" evidence="1">
    <location>
        <begin position="328"/>
        <end position="348"/>
    </location>
</feature>
<dbReference type="AlphaFoldDB" id="A0A2S5A1E0"/>
<keyword evidence="1" id="KW-0812">Transmembrane</keyword>
<feature type="signal peptide" evidence="2">
    <location>
        <begin position="1"/>
        <end position="19"/>
    </location>
</feature>
<dbReference type="Pfam" id="PF19904">
    <property type="entry name" value="DUF6377"/>
    <property type="match status" value="1"/>
</dbReference>
<reference evidence="4 5" key="1">
    <citation type="submission" date="2018-01" db="EMBL/GenBank/DDBJ databases">
        <authorList>
            <person name="Gaut B.S."/>
            <person name="Morton B.R."/>
            <person name="Clegg M.T."/>
            <person name="Duvall M.R."/>
        </authorList>
    </citation>
    <scope>NUCLEOTIDE SEQUENCE [LARGE SCALE GENOMIC DNA]</scope>
    <source>
        <strain evidence="4 5">HR-AV</strain>
    </source>
</reference>
<evidence type="ECO:0000256" key="2">
    <source>
        <dbReference type="SAM" id="SignalP"/>
    </source>
</evidence>
<organism evidence="4 5">
    <name type="scientific">Solitalea longa</name>
    <dbReference type="NCBI Taxonomy" id="2079460"/>
    <lineage>
        <taxon>Bacteria</taxon>
        <taxon>Pseudomonadati</taxon>
        <taxon>Bacteroidota</taxon>
        <taxon>Sphingobacteriia</taxon>
        <taxon>Sphingobacteriales</taxon>
        <taxon>Sphingobacteriaceae</taxon>
        <taxon>Solitalea</taxon>
    </lineage>
</organism>
<dbReference type="InterPro" id="IPR045957">
    <property type="entry name" value="DUF6377"/>
</dbReference>
<keyword evidence="1" id="KW-1133">Transmembrane helix</keyword>
<comment type="caution">
    <text evidence="4">The sequence shown here is derived from an EMBL/GenBank/DDBJ whole genome shotgun (WGS) entry which is preliminary data.</text>
</comment>
<accession>A0A2S5A1E0</accession>
<keyword evidence="5" id="KW-1185">Reference proteome</keyword>
<evidence type="ECO:0000256" key="1">
    <source>
        <dbReference type="SAM" id="Phobius"/>
    </source>
</evidence>
<evidence type="ECO:0000313" key="5">
    <source>
        <dbReference type="Proteomes" id="UP000236893"/>
    </source>
</evidence>
<evidence type="ECO:0000313" key="4">
    <source>
        <dbReference type="EMBL" id="POY36087.1"/>
    </source>
</evidence>
<gene>
    <name evidence="4" type="ORF">C3K47_12880</name>
</gene>
<keyword evidence="1" id="KW-0472">Membrane</keyword>
<proteinExistence type="predicted"/>
<keyword evidence="2" id="KW-0732">Signal</keyword>
<protein>
    <submittedName>
        <fullName evidence="4">Transcriptional regulator</fullName>
    </submittedName>
</protein>
<dbReference type="SUPFAM" id="SSF48452">
    <property type="entry name" value="TPR-like"/>
    <property type="match status" value="1"/>
</dbReference>
<name>A0A2S5A1E0_9SPHI</name>
<dbReference type="EMBL" id="PQVF01000008">
    <property type="protein sequence ID" value="POY36087.1"/>
    <property type="molecule type" value="Genomic_DNA"/>
</dbReference>
<feature type="chain" id="PRO_5015498804" evidence="2">
    <location>
        <begin position="20"/>
        <end position="533"/>
    </location>
</feature>